<evidence type="ECO:0000256" key="5">
    <source>
        <dbReference type="ARBA" id="ARBA00022786"/>
    </source>
</evidence>
<dbReference type="Pfam" id="PF00443">
    <property type="entry name" value="UCH"/>
    <property type="match status" value="1"/>
</dbReference>
<dbReference type="GeneTree" id="ENSGT00940000153284"/>
<dbReference type="Ensembl" id="ENSRBIT00000039156.1">
    <property type="protein sequence ID" value="ENSRBIP00000015315.1"/>
    <property type="gene ID" value="ENSRBIG00000031740.1"/>
</dbReference>
<comment type="similarity">
    <text evidence="9">Belongs to the peptidase C19 family. USP12/USP46 subfamily.</text>
</comment>
<proteinExistence type="inferred from homology"/>
<feature type="domain" description="USP" evidence="10">
    <location>
        <begin position="34"/>
        <end position="296"/>
    </location>
</feature>
<dbReference type="PANTHER" id="PTHR24006:SF647">
    <property type="entry name" value="UBIQUITIN CARBOXYL-TERMINAL HYDROLASE 12"/>
    <property type="match status" value="1"/>
</dbReference>
<reference evidence="11 12" key="1">
    <citation type="submission" date="2016-06" db="EMBL/GenBank/DDBJ databases">
        <title>Genome of Rhinopithecus bieti.</title>
        <authorList>
            <person name="Wu"/>
            <person name="C.-I. and Zhang"/>
            <person name="Y."/>
        </authorList>
    </citation>
    <scope>NUCLEOTIDE SEQUENCE</scope>
</reference>
<evidence type="ECO:0000256" key="4">
    <source>
        <dbReference type="ARBA" id="ARBA00022723"/>
    </source>
</evidence>
<keyword evidence="12" id="KW-1185">Reference proteome</keyword>
<evidence type="ECO:0000256" key="2">
    <source>
        <dbReference type="ARBA" id="ARBA00012759"/>
    </source>
</evidence>
<accession>A0A2K6KVM3</accession>
<evidence type="ECO:0000259" key="10">
    <source>
        <dbReference type="PROSITE" id="PS50235"/>
    </source>
</evidence>
<dbReference type="GO" id="GO:0005829">
    <property type="term" value="C:cytosol"/>
    <property type="evidence" value="ECO:0007669"/>
    <property type="project" value="TreeGrafter"/>
</dbReference>
<dbReference type="OMA" id="FTSICTM"/>
<dbReference type="Gene3D" id="3.90.70.10">
    <property type="entry name" value="Cysteine proteinases"/>
    <property type="match status" value="2"/>
</dbReference>
<dbReference type="GO" id="GO:0006508">
    <property type="term" value="P:proteolysis"/>
    <property type="evidence" value="ECO:0007669"/>
    <property type="project" value="UniProtKB-KW"/>
</dbReference>
<keyword evidence="5" id="KW-0833">Ubl conjugation pathway</keyword>
<dbReference type="InterPro" id="IPR038765">
    <property type="entry name" value="Papain-like_cys_pep_sf"/>
</dbReference>
<evidence type="ECO:0000313" key="11">
    <source>
        <dbReference type="Ensembl" id="ENSRBIP00000015315.1"/>
    </source>
</evidence>
<dbReference type="InterPro" id="IPR018200">
    <property type="entry name" value="USP_CS"/>
</dbReference>
<evidence type="ECO:0000256" key="3">
    <source>
        <dbReference type="ARBA" id="ARBA00022670"/>
    </source>
</evidence>
<keyword evidence="6" id="KW-0378">Hydrolase</keyword>
<dbReference type="GO" id="GO:0016579">
    <property type="term" value="P:protein deubiquitination"/>
    <property type="evidence" value="ECO:0007669"/>
    <property type="project" value="InterPro"/>
</dbReference>
<reference evidence="11" key="2">
    <citation type="submission" date="2025-08" db="UniProtKB">
        <authorList>
            <consortium name="Ensembl"/>
        </authorList>
    </citation>
    <scope>IDENTIFICATION</scope>
</reference>
<organism evidence="11 12">
    <name type="scientific">Rhinopithecus bieti</name>
    <name type="common">Black snub-nosed monkey</name>
    <name type="synonym">Pygathrix bieti</name>
    <dbReference type="NCBI Taxonomy" id="61621"/>
    <lineage>
        <taxon>Eukaryota</taxon>
        <taxon>Metazoa</taxon>
        <taxon>Chordata</taxon>
        <taxon>Craniata</taxon>
        <taxon>Vertebrata</taxon>
        <taxon>Euteleostomi</taxon>
        <taxon>Mammalia</taxon>
        <taxon>Eutheria</taxon>
        <taxon>Euarchontoglires</taxon>
        <taxon>Primates</taxon>
        <taxon>Haplorrhini</taxon>
        <taxon>Catarrhini</taxon>
        <taxon>Cercopithecidae</taxon>
        <taxon>Colobinae</taxon>
        <taxon>Rhinopithecus</taxon>
    </lineage>
</organism>
<evidence type="ECO:0000256" key="7">
    <source>
        <dbReference type="ARBA" id="ARBA00022807"/>
    </source>
</evidence>
<dbReference type="InterPro" id="IPR050164">
    <property type="entry name" value="Peptidase_C19"/>
</dbReference>
<keyword evidence="3" id="KW-0645">Protease</keyword>
<dbReference type="Proteomes" id="UP000233180">
    <property type="component" value="Unassembled WGS sequence"/>
</dbReference>
<keyword evidence="8" id="KW-0862">Zinc</keyword>
<dbReference type="PROSITE" id="PS00972">
    <property type="entry name" value="USP_1"/>
    <property type="match status" value="1"/>
</dbReference>
<evidence type="ECO:0000256" key="9">
    <source>
        <dbReference type="ARBA" id="ARBA00038282"/>
    </source>
</evidence>
<dbReference type="EC" id="3.4.19.12" evidence="2"/>
<dbReference type="PROSITE" id="PS50235">
    <property type="entry name" value="USP_3"/>
    <property type="match status" value="1"/>
</dbReference>
<evidence type="ECO:0000256" key="8">
    <source>
        <dbReference type="ARBA" id="ARBA00022833"/>
    </source>
</evidence>
<sequence length="297" mass="34223">MEKLMTVSKFTSICTMGASASFGPEQFPVNEHYFGLVSLGNTCYCNSVLQALYFVVHFVKKNELFDNCMQQDARGFLNYLLNAIADILQEERKQEEQNGCLPNGNINNENNDSTLDPTWGTLTSETRCLTCETSKDEDFLDLSVNVEQNTSITHCLRAFSNTKTLCSEYKYYCEECHGKQEAHKQMKVKLPMILALYLKKFKYMDQLHRYTKLSYQVVFPLKLHLFNTSGDTTNPDRMYDLVAVVVHCGRLICHYIAIVKSHDFWLLFDDDIVEKIDVQAIEENSESGYILFYQSRA</sequence>
<dbReference type="GO" id="GO:0005634">
    <property type="term" value="C:nucleus"/>
    <property type="evidence" value="ECO:0007669"/>
    <property type="project" value="TreeGrafter"/>
</dbReference>
<dbReference type="InterPro" id="IPR028889">
    <property type="entry name" value="USP"/>
</dbReference>
<name>A0A2K6KVM3_RHIBE</name>
<dbReference type="AlphaFoldDB" id="A0A2K6KVM3"/>
<dbReference type="InterPro" id="IPR001394">
    <property type="entry name" value="Peptidase_C19_UCH"/>
</dbReference>
<protein>
    <recommendedName>
        <fullName evidence="2">ubiquitinyl hydrolase 1</fullName>
        <ecNumber evidence="2">3.4.19.12</ecNumber>
    </recommendedName>
</protein>
<dbReference type="SUPFAM" id="SSF54001">
    <property type="entry name" value="Cysteine proteinases"/>
    <property type="match status" value="1"/>
</dbReference>
<evidence type="ECO:0000256" key="6">
    <source>
        <dbReference type="ARBA" id="ARBA00022801"/>
    </source>
</evidence>
<evidence type="ECO:0000313" key="12">
    <source>
        <dbReference type="Proteomes" id="UP000233180"/>
    </source>
</evidence>
<keyword evidence="4" id="KW-0479">Metal-binding</keyword>
<dbReference type="GO" id="GO:0004843">
    <property type="term" value="F:cysteine-type deubiquitinase activity"/>
    <property type="evidence" value="ECO:0007669"/>
    <property type="project" value="UniProtKB-EC"/>
</dbReference>
<dbReference type="GO" id="GO:0046872">
    <property type="term" value="F:metal ion binding"/>
    <property type="evidence" value="ECO:0007669"/>
    <property type="project" value="UniProtKB-KW"/>
</dbReference>
<dbReference type="PANTHER" id="PTHR24006">
    <property type="entry name" value="UBIQUITIN CARBOXYL-TERMINAL HYDROLASE"/>
    <property type="match status" value="1"/>
</dbReference>
<dbReference type="STRING" id="61621.ENSRBIP00000015315"/>
<evidence type="ECO:0000256" key="1">
    <source>
        <dbReference type="ARBA" id="ARBA00000707"/>
    </source>
</evidence>
<keyword evidence="7" id="KW-0788">Thiol protease</keyword>
<comment type="catalytic activity">
    <reaction evidence="1">
        <text>Thiol-dependent hydrolysis of ester, thioester, amide, peptide and isopeptide bonds formed by the C-terminal Gly of ubiquitin (a 76-residue protein attached to proteins as an intracellular targeting signal).</text>
        <dbReference type="EC" id="3.4.19.12"/>
    </reaction>
</comment>
<reference evidence="11" key="3">
    <citation type="submission" date="2025-09" db="UniProtKB">
        <authorList>
            <consortium name="Ensembl"/>
        </authorList>
    </citation>
    <scope>IDENTIFICATION</scope>
</reference>